<feature type="compositionally biased region" description="Low complexity" evidence="1">
    <location>
        <begin position="69"/>
        <end position="86"/>
    </location>
</feature>
<accession>A0A5B8FIZ9</accession>
<dbReference type="EMBL" id="CP040820">
    <property type="protein sequence ID" value="QDL94341.1"/>
    <property type="molecule type" value="Genomic_DNA"/>
</dbReference>
<feature type="compositionally biased region" description="Basic residues" evidence="1">
    <location>
        <begin position="1"/>
        <end position="13"/>
    </location>
</feature>
<proteinExistence type="predicted"/>
<reference evidence="2 3" key="1">
    <citation type="submission" date="2019-06" db="EMBL/GenBank/DDBJ databases">
        <title>Genome sequence of Rhodobacteraceae bacterium D4M1.</title>
        <authorList>
            <person name="Cao J."/>
        </authorList>
    </citation>
    <scope>NUCLEOTIDE SEQUENCE [LARGE SCALE GENOMIC DNA]</scope>
    <source>
        <strain evidence="2 3">D4M1</strain>
        <plasmid evidence="3">pd4m1b</plasmid>
    </source>
</reference>
<name>A0A5B8FIZ9_9RHOB</name>
<dbReference type="PANTHER" id="PTHR42941:SF1">
    <property type="entry name" value="SLL1037 PROTEIN"/>
    <property type="match status" value="1"/>
</dbReference>
<dbReference type="SUPFAM" id="SSF53850">
    <property type="entry name" value="Periplasmic binding protein-like II"/>
    <property type="match status" value="1"/>
</dbReference>
<dbReference type="Proteomes" id="UP000305888">
    <property type="component" value="Plasmid pD4M1B"/>
</dbReference>
<evidence type="ECO:0000256" key="1">
    <source>
        <dbReference type="SAM" id="MobiDB-lite"/>
    </source>
</evidence>
<gene>
    <name evidence="2" type="ORF">FDP22_20930</name>
</gene>
<keyword evidence="3" id="KW-1185">Reference proteome</keyword>
<protein>
    <submittedName>
        <fullName evidence="2">Uncharacterized protein</fullName>
    </submittedName>
</protein>
<dbReference type="AlphaFoldDB" id="A0A5B8FIZ9"/>
<feature type="region of interest" description="Disordered" evidence="1">
    <location>
        <begin position="160"/>
        <end position="191"/>
    </location>
</feature>
<evidence type="ECO:0000313" key="3">
    <source>
        <dbReference type="Proteomes" id="UP000305888"/>
    </source>
</evidence>
<feature type="region of interest" description="Disordered" evidence="1">
    <location>
        <begin position="1"/>
        <end position="39"/>
    </location>
</feature>
<keyword evidence="2" id="KW-0614">Plasmid</keyword>
<geneLocation type="plasmid" evidence="3">
    <name>pd4m1b</name>
</geneLocation>
<feature type="region of interest" description="Disordered" evidence="1">
    <location>
        <begin position="69"/>
        <end position="94"/>
    </location>
</feature>
<dbReference type="Pfam" id="PF12974">
    <property type="entry name" value="Phosphonate-bd"/>
    <property type="match status" value="1"/>
</dbReference>
<sequence length="538" mass="54983">MSQGGRGRRAHRTRRDDRCAGGRLTARRSAQGHHGRPLRPAAVTGAARALLGLALLAACTAQAAVASPTAGAEPEPGARPAPASAAPDHRARPVTVHDIRVAKAQAGLPARRRQAPLAPARTLSAAVHAVPLAQHIPPAAAHALPAATYAPPATARTLPAAAHTHPATSHAPPAIADTPPAAPNAFPTAPHAPVATAHALPAAPGPAQAGRSPVVRPREMQVVQGPAAKAQAPRPEPRYITVLSAEPQLVYHRKAVALCAEVNRICLNRPLRCVVEPTRGTRENLRLLAEGRADFAFVQADIAIAATEAPVRPLALRASPAGDTAPEGPVLPRAAWTEPRFTVHREGLFVLVREGSGLNTLSDLSGRRISLGPEGSSSRATAARVLDRVALSTPPEDRPMTLAAQWPALCNGEIDAAFRVTGGEDGAAPPAPGTLVLRPPWPYGPSDTGAPATAACSLRLLALDAQDTGSAAPGQRAALALGTGAPVPGIAVSALLVTSTAACADCDAARALVAAVARRIFGESPRTVPPAQCAAPAR</sequence>
<dbReference type="PANTHER" id="PTHR42941">
    <property type="entry name" value="SLL1037 PROTEIN"/>
    <property type="match status" value="1"/>
</dbReference>
<dbReference type="Gene3D" id="3.40.190.10">
    <property type="entry name" value="Periplasmic binding protein-like II"/>
    <property type="match status" value="2"/>
</dbReference>
<dbReference type="OrthoDB" id="9776669at2"/>
<dbReference type="InterPro" id="IPR011852">
    <property type="entry name" value="TRAP_TAXI"/>
</dbReference>
<dbReference type="KEGG" id="ppru:FDP22_20930"/>
<organism evidence="2 3">
    <name type="scientific">Paroceanicella profunda</name>
    <dbReference type="NCBI Taxonomy" id="2579971"/>
    <lineage>
        <taxon>Bacteria</taxon>
        <taxon>Pseudomonadati</taxon>
        <taxon>Pseudomonadota</taxon>
        <taxon>Alphaproteobacteria</taxon>
        <taxon>Rhodobacterales</taxon>
        <taxon>Paracoccaceae</taxon>
        <taxon>Paroceanicella</taxon>
    </lineage>
</organism>
<evidence type="ECO:0000313" key="2">
    <source>
        <dbReference type="EMBL" id="QDL94341.1"/>
    </source>
</evidence>